<keyword evidence="3" id="KW-1015">Disulfide bond</keyword>
<dbReference type="Proteomes" id="UP000887574">
    <property type="component" value="Unplaced"/>
</dbReference>
<evidence type="ECO:0000313" key="8">
    <source>
        <dbReference type="Proteomes" id="UP000887574"/>
    </source>
</evidence>
<keyword evidence="4" id="KW-0325">Glycoprotein</keyword>
<dbReference type="PANTHER" id="PTHR10514:SF27">
    <property type="entry name" value="ANGIOTENSIN-CONVERTING ENZYME"/>
    <property type="match status" value="1"/>
</dbReference>
<keyword evidence="2" id="KW-0732">Signal</keyword>
<evidence type="ECO:0000313" key="9">
    <source>
        <dbReference type="WBParaSite" id="jg5094"/>
    </source>
</evidence>
<feature type="compositionally biased region" description="Basic and acidic residues" evidence="7">
    <location>
        <begin position="355"/>
        <end position="368"/>
    </location>
</feature>
<dbReference type="GO" id="GO:0008241">
    <property type="term" value="F:peptidyl-dipeptidase activity"/>
    <property type="evidence" value="ECO:0007669"/>
    <property type="project" value="InterPro"/>
</dbReference>
<accession>A0A915EDX7</accession>
<protein>
    <submittedName>
        <fullName evidence="9">EB domain-containing protein</fullName>
    </submittedName>
</protein>
<evidence type="ECO:0000256" key="1">
    <source>
        <dbReference type="ARBA" id="ARBA00008139"/>
    </source>
</evidence>
<name>A0A915EDX7_9BILA</name>
<feature type="region of interest" description="Disordered" evidence="7">
    <location>
        <begin position="345"/>
        <end position="375"/>
    </location>
</feature>
<evidence type="ECO:0000256" key="2">
    <source>
        <dbReference type="ARBA" id="ARBA00022729"/>
    </source>
</evidence>
<dbReference type="PANTHER" id="PTHR10514">
    <property type="entry name" value="ANGIOTENSIN-CONVERTING ENZYME"/>
    <property type="match status" value="1"/>
</dbReference>
<dbReference type="AlphaFoldDB" id="A0A915EDX7"/>
<sequence>MICNPATAYDMVDADDYRIKVCAQLTESDFINAHKLMAQLYYKYLSRKQPLLLRDTPNPSLGSALAGAFAILSRNAEYLKSQNLLDPKAERSEPSEINHLYKEAIDQVWVFEGKLDKSNWSEAWWKLREQYQGVKSADKSAASDYDSVVSPAITQQHAPAMRSFVSYVTQFQILKKLCEGGNETAPIMMLSQGCIPNKAAVEKVIDTLARGASISWVDAFEEMTGSRKLDAGPLLQYYEPLISWLQNINQHEQNEIPELRQTVGELGQVLPNDDQIAYPGQSCTKGQECLLDSICNGTICICNASFYTLQIADTYNCVPENPANAGFGTPGGGLLIALNPNENAKMDVKNSTAEESDHKESHKTEKTHTRTNSAG</sequence>
<evidence type="ECO:0000256" key="5">
    <source>
        <dbReference type="PIRSR" id="PIRSR601548-2"/>
    </source>
</evidence>
<reference evidence="9" key="1">
    <citation type="submission" date="2022-11" db="UniProtKB">
        <authorList>
            <consortium name="WormBaseParasite"/>
        </authorList>
    </citation>
    <scope>IDENTIFICATION</scope>
</reference>
<evidence type="ECO:0000256" key="4">
    <source>
        <dbReference type="ARBA" id="ARBA00023180"/>
    </source>
</evidence>
<dbReference type="Pfam" id="PF01401">
    <property type="entry name" value="Peptidase_M2"/>
    <property type="match status" value="1"/>
</dbReference>
<dbReference type="GO" id="GO:0006508">
    <property type="term" value="P:proteolysis"/>
    <property type="evidence" value="ECO:0007669"/>
    <property type="project" value="InterPro"/>
</dbReference>
<dbReference type="InterPro" id="IPR001548">
    <property type="entry name" value="Peptidase_M2"/>
</dbReference>
<comment type="similarity">
    <text evidence="1 6">Belongs to the peptidase M2 family.</text>
</comment>
<evidence type="ECO:0000256" key="3">
    <source>
        <dbReference type="ARBA" id="ARBA00023157"/>
    </source>
</evidence>
<proteinExistence type="inferred from homology"/>
<dbReference type="GO" id="GO:0008237">
    <property type="term" value="F:metallopeptidase activity"/>
    <property type="evidence" value="ECO:0007669"/>
    <property type="project" value="InterPro"/>
</dbReference>
<comment type="caution">
    <text evidence="6">Lacks conserved residue(s) required for the propagation of feature annotation.</text>
</comment>
<dbReference type="PROSITE" id="PS52011">
    <property type="entry name" value="PEPTIDASE_M2"/>
    <property type="match status" value="1"/>
</dbReference>
<dbReference type="WBParaSite" id="jg5094">
    <property type="protein sequence ID" value="jg5094"/>
    <property type="gene ID" value="jg5094"/>
</dbReference>
<dbReference type="SUPFAM" id="SSF55486">
    <property type="entry name" value="Metalloproteases ('zincins'), catalytic domain"/>
    <property type="match status" value="1"/>
</dbReference>
<organism evidence="8 9">
    <name type="scientific">Ditylenchus dipsaci</name>
    <dbReference type="NCBI Taxonomy" id="166011"/>
    <lineage>
        <taxon>Eukaryota</taxon>
        <taxon>Metazoa</taxon>
        <taxon>Ecdysozoa</taxon>
        <taxon>Nematoda</taxon>
        <taxon>Chromadorea</taxon>
        <taxon>Rhabditida</taxon>
        <taxon>Tylenchina</taxon>
        <taxon>Tylenchomorpha</taxon>
        <taxon>Sphaerularioidea</taxon>
        <taxon>Anguinidae</taxon>
        <taxon>Anguininae</taxon>
        <taxon>Ditylenchus</taxon>
    </lineage>
</organism>
<feature type="binding site" evidence="5">
    <location>
        <position position="162"/>
    </location>
    <ligand>
        <name>chloride</name>
        <dbReference type="ChEBI" id="CHEBI:17996"/>
        <label>1</label>
    </ligand>
</feature>
<dbReference type="GO" id="GO:0016020">
    <property type="term" value="C:membrane"/>
    <property type="evidence" value="ECO:0007669"/>
    <property type="project" value="InterPro"/>
</dbReference>
<keyword evidence="8" id="KW-1185">Reference proteome</keyword>
<evidence type="ECO:0000256" key="6">
    <source>
        <dbReference type="PROSITE-ProRule" id="PRU01355"/>
    </source>
</evidence>
<evidence type="ECO:0000256" key="7">
    <source>
        <dbReference type="SAM" id="MobiDB-lite"/>
    </source>
</evidence>